<proteinExistence type="predicted"/>
<comment type="caution">
    <text evidence="3">The sequence shown here is derived from an EMBL/GenBank/DDBJ whole genome shotgun (WGS) entry which is preliminary data.</text>
</comment>
<dbReference type="EMBL" id="JAPCHY010000003">
    <property type="protein sequence ID" value="MCW4471669.1"/>
    <property type="molecule type" value="Genomic_DNA"/>
</dbReference>
<dbReference type="PROSITE" id="PS50975">
    <property type="entry name" value="ATP_GRASP"/>
    <property type="match status" value="1"/>
</dbReference>
<name>A0ABT3JT65_9XANT</name>
<dbReference type="Gene3D" id="3.30.470.20">
    <property type="entry name" value="ATP-grasp fold, B domain"/>
    <property type="match status" value="1"/>
</dbReference>
<sequence>MPSVLITGARAPIALDLARRFHAHGWRVHVADSVPAHAAGASRAVAGRHRIAPPRHAPEAFAADLSRLVHEHRIDLLLPTCEEVFYVAHLRHRLPAQLRVLADDFDRLRSLHSKWEFLALARAAGLPVPDSARVASLAEARDWTAGRAVVLKPEFSRFGVHVRLYPHGIPADAAPLPDGQPWVVQQLCAGTEYCSYAVAERGRLLAHAVYQPRHRLRRSASYYFAPAAPPGLREHAAALVAQLGCSGQVAFDWIVAGDGRAHVIECNPRGTSGLHLFAPGDALPRALAGDGDGVLEPGHRRAAMLAPLMYLDALPRALAAGRLAQWHADLRAGDDVLARPGDRAPLPATLRDLGHYGLQAARRRISLRAASTADIEWDGAPLA</sequence>
<dbReference type="InterPro" id="IPR011761">
    <property type="entry name" value="ATP-grasp"/>
</dbReference>
<keyword evidence="4" id="KW-1185">Reference proteome</keyword>
<protein>
    <submittedName>
        <fullName evidence="3">ATP-grasp domain-containing protein</fullName>
    </submittedName>
</protein>
<evidence type="ECO:0000313" key="4">
    <source>
        <dbReference type="Proteomes" id="UP001209922"/>
    </source>
</evidence>
<feature type="domain" description="ATP-grasp" evidence="2">
    <location>
        <begin position="118"/>
        <end position="296"/>
    </location>
</feature>
<keyword evidence="1" id="KW-0547">Nucleotide-binding</keyword>
<evidence type="ECO:0000313" key="3">
    <source>
        <dbReference type="EMBL" id="MCW4471669.1"/>
    </source>
</evidence>
<accession>A0ABT3JT65</accession>
<gene>
    <name evidence="3" type="ORF">OK345_04005</name>
</gene>
<keyword evidence="1" id="KW-0067">ATP-binding</keyword>
<dbReference type="InterPro" id="IPR036291">
    <property type="entry name" value="NAD(P)-bd_dom_sf"/>
</dbReference>
<dbReference type="SUPFAM" id="SSF56059">
    <property type="entry name" value="Glutathione synthetase ATP-binding domain-like"/>
    <property type="match status" value="1"/>
</dbReference>
<dbReference type="RefSeq" id="WP_265126631.1">
    <property type="nucleotide sequence ID" value="NZ_JAPCHY010000003.1"/>
</dbReference>
<evidence type="ECO:0000256" key="1">
    <source>
        <dbReference type="PROSITE-ProRule" id="PRU00409"/>
    </source>
</evidence>
<reference evidence="3 4" key="1">
    <citation type="submission" date="2022-10" db="EMBL/GenBank/DDBJ databases">
        <title>Xanthomonas sp. H13-6.</title>
        <authorList>
            <person name="Liu X."/>
            <person name="Deng Z."/>
            <person name="Jiang Y."/>
            <person name="Yu T."/>
            <person name="Ai J."/>
        </authorList>
    </citation>
    <scope>NUCLEOTIDE SEQUENCE [LARGE SCALE GENOMIC DNA]</scope>
    <source>
        <strain evidence="3 4">H13-6</strain>
    </source>
</reference>
<dbReference type="Proteomes" id="UP001209922">
    <property type="component" value="Unassembled WGS sequence"/>
</dbReference>
<organism evidence="3 4">
    <name type="scientific">Xanthomonas chitinilytica</name>
    <dbReference type="NCBI Taxonomy" id="2989819"/>
    <lineage>
        <taxon>Bacteria</taxon>
        <taxon>Pseudomonadati</taxon>
        <taxon>Pseudomonadota</taxon>
        <taxon>Gammaproteobacteria</taxon>
        <taxon>Lysobacterales</taxon>
        <taxon>Lysobacteraceae</taxon>
        <taxon>Xanthomonas</taxon>
    </lineage>
</organism>
<evidence type="ECO:0000259" key="2">
    <source>
        <dbReference type="PROSITE" id="PS50975"/>
    </source>
</evidence>
<dbReference type="Gene3D" id="3.40.50.20">
    <property type="match status" value="1"/>
</dbReference>
<dbReference type="SUPFAM" id="SSF51735">
    <property type="entry name" value="NAD(P)-binding Rossmann-fold domains"/>
    <property type="match status" value="1"/>
</dbReference>